<dbReference type="PANTHER" id="PTHR11783">
    <property type="entry name" value="SULFOTRANSFERASE SULT"/>
    <property type="match status" value="1"/>
</dbReference>
<dbReference type="InterPro" id="IPR027417">
    <property type="entry name" value="P-loop_NTPase"/>
</dbReference>
<feature type="domain" description="Sulfotransferase" evidence="3">
    <location>
        <begin position="45"/>
        <end position="293"/>
    </location>
</feature>
<evidence type="ECO:0000256" key="2">
    <source>
        <dbReference type="ARBA" id="ARBA00022679"/>
    </source>
</evidence>
<dbReference type="Proteomes" id="UP001595799">
    <property type="component" value="Unassembled WGS sequence"/>
</dbReference>
<evidence type="ECO:0000313" key="4">
    <source>
        <dbReference type="EMBL" id="MFC4351340.1"/>
    </source>
</evidence>
<keyword evidence="2" id="KW-0808">Transferase</keyword>
<evidence type="ECO:0000256" key="1">
    <source>
        <dbReference type="ARBA" id="ARBA00005771"/>
    </source>
</evidence>
<name>A0ABV8UL76_9PROT</name>
<dbReference type="InterPro" id="IPR000863">
    <property type="entry name" value="Sulfotransferase_dom"/>
</dbReference>
<proteinExistence type="inferred from homology"/>
<comment type="similarity">
    <text evidence="1">Belongs to the sulfotransferase 1 family.</text>
</comment>
<evidence type="ECO:0000259" key="3">
    <source>
        <dbReference type="Pfam" id="PF00685"/>
    </source>
</evidence>
<evidence type="ECO:0000313" key="5">
    <source>
        <dbReference type="Proteomes" id="UP001595799"/>
    </source>
</evidence>
<dbReference type="EMBL" id="JBHSCW010000003">
    <property type="protein sequence ID" value="MFC4351340.1"/>
    <property type="molecule type" value="Genomic_DNA"/>
</dbReference>
<dbReference type="Pfam" id="PF00685">
    <property type="entry name" value="Sulfotransfer_1"/>
    <property type="match status" value="1"/>
</dbReference>
<keyword evidence="5" id="KW-1185">Reference proteome</keyword>
<organism evidence="4 5">
    <name type="scientific">Fodinicurvata halophila</name>
    <dbReference type="NCBI Taxonomy" id="1419723"/>
    <lineage>
        <taxon>Bacteria</taxon>
        <taxon>Pseudomonadati</taxon>
        <taxon>Pseudomonadota</taxon>
        <taxon>Alphaproteobacteria</taxon>
        <taxon>Rhodospirillales</taxon>
        <taxon>Rhodovibrionaceae</taxon>
        <taxon>Fodinicurvata</taxon>
    </lineage>
</organism>
<protein>
    <submittedName>
        <fullName evidence="4">Sulfotransferase domain-containing protein</fullName>
    </submittedName>
</protein>
<accession>A0ABV8UL76</accession>
<gene>
    <name evidence="4" type="ORF">ACFOW6_07280</name>
</gene>
<dbReference type="Gene3D" id="3.40.50.300">
    <property type="entry name" value="P-loop containing nucleotide triphosphate hydrolases"/>
    <property type="match status" value="1"/>
</dbReference>
<comment type="caution">
    <text evidence="4">The sequence shown here is derived from an EMBL/GenBank/DDBJ whole genome shotgun (WGS) entry which is preliminary data.</text>
</comment>
<reference evidence="5" key="1">
    <citation type="journal article" date="2019" name="Int. J. Syst. Evol. Microbiol.">
        <title>The Global Catalogue of Microorganisms (GCM) 10K type strain sequencing project: providing services to taxonomists for standard genome sequencing and annotation.</title>
        <authorList>
            <consortium name="The Broad Institute Genomics Platform"/>
            <consortium name="The Broad Institute Genome Sequencing Center for Infectious Disease"/>
            <person name="Wu L."/>
            <person name="Ma J."/>
        </authorList>
    </citation>
    <scope>NUCLEOTIDE SEQUENCE [LARGE SCALE GENOMIC DNA]</scope>
    <source>
        <strain evidence="5">CECT 8472</strain>
    </source>
</reference>
<dbReference type="RefSeq" id="WP_382421675.1">
    <property type="nucleotide sequence ID" value="NZ_JBHSCW010000003.1"/>
</dbReference>
<sequence>MRVLLKKISRELTLLILFFLPKERKIAIERHQRGKEEYRKLRLADAVIVSFGKSGRTWLRVMLSRFYQVRHGLSERHLIGFDNLHRRNQEIPRLFFTHDNYLKDYTGNADNKSDYYDRKVILLVRNPADTAVSQYFQWKYRMRDRKKSINQYPQGMEDLSVYDFVMDEKAGLPKIIGFMNIWAREMDHIENILIVRYEDMREDPGTALKQVTSFIGTEANDDQVEEAIRFASIENMRNMESNRTFWLSGSRMVTRDKSNPDAYKVRRAKVGGYRDYFDDEQIRQVEDYINTHLSPVFGYNTNQQHSEQAGA</sequence>
<dbReference type="SUPFAM" id="SSF52540">
    <property type="entry name" value="P-loop containing nucleoside triphosphate hydrolases"/>
    <property type="match status" value="1"/>
</dbReference>